<gene>
    <name evidence="2" type="ORF">RRH01S_03_04050</name>
</gene>
<dbReference type="GeneID" id="86851299"/>
<dbReference type="InterPro" id="IPR001031">
    <property type="entry name" value="Thioesterase"/>
</dbReference>
<dbReference type="EMBL" id="BAYX01000003">
    <property type="protein sequence ID" value="GAJ92331.1"/>
    <property type="molecule type" value="Genomic_DNA"/>
</dbReference>
<accession>A0AA87Q4G5</accession>
<dbReference type="InterPro" id="IPR029058">
    <property type="entry name" value="AB_hydrolase_fold"/>
</dbReference>
<feature type="domain" description="Thioesterase" evidence="1">
    <location>
        <begin position="62"/>
        <end position="149"/>
    </location>
</feature>
<evidence type="ECO:0000313" key="3">
    <source>
        <dbReference type="Proteomes" id="UP000026941"/>
    </source>
</evidence>
<evidence type="ECO:0000259" key="1">
    <source>
        <dbReference type="Pfam" id="PF00975"/>
    </source>
</evidence>
<reference evidence="2 3" key="1">
    <citation type="submission" date="2014-05" db="EMBL/GenBank/DDBJ databases">
        <title>Whole genome shotgun sequence of Rhizobium rhizogenes NBRC 13257.</title>
        <authorList>
            <person name="Katano-Makiyama Y."/>
            <person name="Hosoyama A."/>
            <person name="Hashimoto M."/>
            <person name="Hosoyama Y."/>
            <person name="Noguchi M."/>
            <person name="Tsuchikane K."/>
            <person name="Kimura A."/>
            <person name="Ohji S."/>
            <person name="Ichikawa N."/>
            <person name="Yamazoe A."/>
            <person name="Fujita N."/>
        </authorList>
    </citation>
    <scope>NUCLEOTIDE SEQUENCE [LARGE SCALE GENOMIC DNA]</scope>
    <source>
        <strain evidence="2 3">NBRC 13257</strain>
    </source>
</reference>
<comment type="caution">
    <text evidence="2">The sequence shown here is derived from an EMBL/GenBank/DDBJ whole genome shotgun (WGS) entry which is preliminary data.</text>
</comment>
<dbReference type="SUPFAM" id="SSF53474">
    <property type="entry name" value="alpha/beta-Hydrolases"/>
    <property type="match status" value="1"/>
</dbReference>
<dbReference type="Gene3D" id="3.40.50.1820">
    <property type="entry name" value="alpha/beta hydrolase"/>
    <property type="match status" value="1"/>
</dbReference>
<protein>
    <recommendedName>
        <fullName evidence="1">Thioesterase domain-containing protein</fullName>
    </recommendedName>
</protein>
<evidence type="ECO:0000313" key="2">
    <source>
        <dbReference type="EMBL" id="GAJ92331.1"/>
    </source>
</evidence>
<dbReference type="AlphaFoldDB" id="A0AA87Q4G5"/>
<proteinExistence type="predicted"/>
<dbReference type="Pfam" id="PF00975">
    <property type="entry name" value="Thioesterase"/>
    <property type="match status" value="1"/>
</dbReference>
<dbReference type="RefSeq" id="WP_012649427.1">
    <property type="nucleotide sequence ID" value="NZ_BAYX01000003.1"/>
</dbReference>
<name>A0AA87Q4G5_RHIRH</name>
<sequence>MNDENRTRDDIRGRRLEKLRFWRRACAEESETLKLYNAEMEGNPLIFLHGDFEMGGFYVRRLAAECGYPIAALASHGLEDPGLRPSIEWMAKERLKDILAFRPAGPYRLGGYCNGALVAYECARLLKEQGREVELILMIEPPSLNTWPFYRRLHGAIAATLATVERRSLAVQKSFGHLMNAFWNIGRTVRLPSGDIVRLARNLATHHLKHVAKTENLVGAEERRIRETNAALRSVYLAATASYLPPPTTTPIVVLSTGIDHGGRRCGLYDGTQWSRLASSFLHIQLSGHHLTCLSEHASELAANLARVLQGPLCVSSRIPAYNDRLKLAVAHRT</sequence>
<organism evidence="2 3">
    <name type="scientific">Rhizobium rhizogenes NBRC 13257</name>
    <dbReference type="NCBI Taxonomy" id="1220581"/>
    <lineage>
        <taxon>Bacteria</taxon>
        <taxon>Pseudomonadati</taxon>
        <taxon>Pseudomonadota</taxon>
        <taxon>Alphaproteobacteria</taxon>
        <taxon>Hyphomicrobiales</taxon>
        <taxon>Rhizobiaceae</taxon>
        <taxon>Rhizobium/Agrobacterium group</taxon>
        <taxon>Rhizobium</taxon>
    </lineage>
</organism>
<dbReference type="Proteomes" id="UP000026941">
    <property type="component" value="Unassembled WGS sequence"/>
</dbReference>